<feature type="region of interest" description="Disordered" evidence="1">
    <location>
        <begin position="77"/>
        <end position="129"/>
    </location>
</feature>
<dbReference type="EMBL" id="JAAAID010000208">
    <property type="protein sequence ID" value="KAG0020577.1"/>
    <property type="molecule type" value="Genomic_DNA"/>
</dbReference>
<feature type="compositionally biased region" description="Low complexity" evidence="1">
    <location>
        <begin position="1"/>
        <end position="19"/>
    </location>
</feature>
<dbReference type="Proteomes" id="UP000703661">
    <property type="component" value="Unassembled WGS sequence"/>
</dbReference>
<dbReference type="PANTHER" id="PTHR28272:SF1">
    <property type="entry name" value="RIBONUCLEASES P_MRP PROTEIN SUBUNIT POP3"/>
    <property type="match status" value="1"/>
</dbReference>
<feature type="compositionally biased region" description="Basic and acidic residues" evidence="1">
    <location>
        <begin position="405"/>
        <end position="415"/>
    </location>
</feature>
<evidence type="ECO:0000313" key="3">
    <source>
        <dbReference type="Proteomes" id="UP000703661"/>
    </source>
</evidence>
<feature type="region of interest" description="Disordered" evidence="1">
    <location>
        <begin position="255"/>
        <end position="278"/>
    </location>
</feature>
<reference evidence="2" key="1">
    <citation type="journal article" date="2020" name="Fungal Divers.">
        <title>Resolving the Mortierellaceae phylogeny through synthesis of multi-gene phylogenetics and phylogenomics.</title>
        <authorList>
            <person name="Vandepol N."/>
            <person name="Liber J."/>
            <person name="Desiro A."/>
            <person name="Na H."/>
            <person name="Kennedy M."/>
            <person name="Barry K."/>
            <person name="Grigoriev I.V."/>
            <person name="Miller A.N."/>
            <person name="O'Donnell K."/>
            <person name="Stajich J.E."/>
            <person name="Bonito G."/>
        </authorList>
    </citation>
    <scope>NUCLEOTIDE SEQUENCE</scope>
    <source>
        <strain evidence="2">NRRL 2769</strain>
    </source>
</reference>
<gene>
    <name evidence="2" type="ORF">BGZ80_003948</name>
</gene>
<dbReference type="Pfam" id="PF08228">
    <property type="entry name" value="RNase_P_pop3"/>
    <property type="match status" value="1"/>
</dbReference>
<organism evidence="2 3">
    <name type="scientific">Entomortierella chlamydospora</name>
    <dbReference type="NCBI Taxonomy" id="101097"/>
    <lineage>
        <taxon>Eukaryota</taxon>
        <taxon>Fungi</taxon>
        <taxon>Fungi incertae sedis</taxon>
        <taxon>Mucoromycota</taxon>
        <taxon>Mortierellomycotina</taxon>
        <taxon>Mortierellomycetes</taxon>
        <taxon>Mortierellales</taxon>
        <taxon>Mortierellaceae</taxon>
        <taxon>Entomortierella</taxon>
    </lineage>
</organism>
<dbReference type="GO" id="GO:0005829">
    <property type="term" value="C:cytosol"/>
    <property type="evidence" value="ECO:0007669"/>
    <property type="project" value="TreeGrafter"/>
</dbReference>
<feature type="compositionally biased region" description="Low complexity" evidence="1">
    <location>
        <begin position="306"/>
        <end position="315"/>
    </location>
</feature>
<proteinExistence type="predicted"/>
<comment type="caution">
    <text evidence="2">The sequence shown here is derived from an EMBL/GenBank/DDBJ whole genome shotgun (WGS) entry which is preliminary data.</text>
</comment>
<dbReference type="GO" id="GO:0005655">
    <property type="term" value="C:nucleolar ribonuclease P complex"/>
    <property type="evidence" value="ECO:0007669"/>
    <property type="project" value="TreeGrafter"/>
</dbReference>
<feature type="compositionally biased region" description="Low complexity" evidence="1">
    <location>
        <begin position="342"/>
        <end position="393"/>
    </location>
</feature>
<evidence type="ECO:0000256" key="1">
    <source>
        <dbReference type="SAM" id="MobiDB-lite"/>
    </source>
</evidence>
<feature type="region of interest" description="Disordered" evidence="1">
    <location>
        <begin position="330"/>
        <end position="415"/>
    </location>
</feature>
<feature type="region of interest" description="Disordered" evidence="1">
    <location>
        <begin position="1"/>
        <end position="27"/>
    </location>
</feature>
<dbReference type="GO" id="GO:0000171">
    <property type="term" value="F:ribonuclease MRP activity"/>
    <property type="evidence" value="ECO:0007669"/>
    <property type="project" value="TreeGrafter"/>
</dbReference>
<dbReference type="AlphaFoldDB" id="A0A9P6N0D2"/>
<feature type="compositionally biased region" description="Polar residues" evidence="1">
    <location>
        <begin position="101"/>
        <end position="127"/>
    </location>
</feature>
<dbReference type="InterPro" id="IPR013241">
    <property type="entry name" value="RNase_P_Pop3"/>
</dbReference>
<dbReference type="OrthoDB" id="20109at2759"/>
<name>A0A9P6N0D2_9FUNG</name>
<dbReference type="GO" id="GO:0034965">
    <property type="term" value="P:intronic box C/D snoRNA processing"/>
    <property type="evidence" value="ECO:0007669"/>
    <property type="project" value="TreeGrafter"/>
</dbReference>
<dbReference type="GO" id="GO:0004526">
    <property type="term" value="F:ribonuclease P activity"/>
    <property type="evidence" value="ECO:0007669"/>
    <property type="project" value="TreeGrafter"/>
</dbReference>
<dbReference type="GO" id="GO:0008033">
    <property type="term" value="P:tRNA processing"/>
    <property type="evidence" value="ECO:0007669"/>
    <property type="project" value="InterPro"/>
</dbReference>
<dbReference type="PANTHER" id="PTHR28272">
    <property type="entry name" value="RIBONUCLEASES P/MRP PROTEIN SUBUNIT POP3"/>
    <property type="match status" value="1"/>
</dbReference>
<keyword evidence="3" id="KW-1185">Reference proteome</keyword>
<evidence type="ECO:0000313" key="2">
    <source>
        <dbReference type="EMBL" id="KAG0020577.1"/>
    </source>
</evidence>
<protein>
    <submittedName>
        <fullName evidence="2">Uncharacterized protein</fullName>
    </submittedName>
</protein>
<dbReference type="GO" id="GO:0006364">
    <property type="term" value="P:rRNA processing"/>
    <property type="evidence" value="ECO:0007669"/>
    <property type="project" value="InterPro"/>
</dbReference>
<feature type="region of interest" description="Disordered" evidence="1">
    <location>
        <begin position="296"/>
        <end position="315"/>
    </location>
</feature>
<accession>A0A9P6N0D2</accession>
<dbReference type="GO" id="GO:0000172">
    <property type="term" value="C:ribonuclease MRP complex"/>
    <property type="evidence" value="ECO:0007669"/>
    <property type="project" value="TreeGrafter"/>
</dbReference>
<sequence>MSSNQNQNQKQAKANRAAATHTGGMRTEAKKTRVVFKNILDTPFNIPWPEVTSENNAIVLDVLCDMLKPIREYHNARPKKDSLTTPKVKKTKKTLADDSQSKPNPALATTNHDSISPESNSQPTSISTPPPAILNSIIIGINSVTKSLERSIQDLASYPPPSAVFLCKGDLAPSHLYSHLGPMVAMLPGVKLFPFLRASEKRLSEALGMQAVGALAIKTEGGTKEAEDLIMILERLVDPINVSWLPKVKPPAAATTASAKEAATEKNVTATTKSETKDSVLESTLAATEAIALSSSIPVEDHEKPSTVSGTSSSSERWIATNIKSVKTTMPIIVKTPKPAASGDNKGQNNKGDKSGNNSNNNKNSGGNGKPQQQQQQQQQQRQQKKQQPNQGKGNKHPSDNPNQGRDKDKKPRTL</sequence>